<dbReference type="RefSeq" id="WP_115631342.1">
    <property type="nucleotide sequence ID" value="NZ_JANKIR010000043.1"/>
</dbReference>
<name>A0A381F3Q8_CAMUP</name>
<gene>
    <name evidence="1" type="ORF">NCTC12264_01901</name>
</gene>
<evidence type="ECO:0000313" key="1">
    <source>
        <dbReference type="EMBL" id="SUX41083.1"/>
    </source>
</evidence>
<dbReference type="Proteomes" id="UP000254161">
    <property type="component" value="Unassembled WGS sequence"/>
</dbReference>
<dbReference type="AlphaFoldDB" id="A0A381F3Q8"/>
<proteinExistence type="predicted"/>
<dbReference type="EMBL" id="UFUZ01000002">
    <property type="protein sequence ID" value="SUX41083.1"/>
    <property type="molecule type" value="Genomic_DNA"/>
</dbReference>
<sequence>MACIKDLESYSNENLKILQKELENIDFKARVYAKEPSTAVCGFIYDLNHKEKKLTQIIDNINKQNKPKKSELQVLTYLKKAYFNKLYKNKIISTTAFSNFMTNLLSKNSANQNKGLKKYFQKLFNKQYVALRNQDKRIKASKLTKTLCEKYPQLQVEKAVRYAVLCSKFELKQEDFEDFENIIKLLIQSPQETKEIEFI</sequence>
<reference evidence="1 2" key="1">
    <citation type="submission" date="2018-06" db="EMBL/GenBank/DDBJ databases">
        <authorList>
            <consortium name="Pathogen Informatics"/>
            <person name="Doyle S."/>
        </authorList>
    </citation>
    <scope>NUCLEOTIDE SEQUENCE [LARGE SCALE GENOMIC DNA]</scope>
    <source>
        <strain evidence="1 2">NCTC12264</strain>
    </source>
</reference>
<accession>A0A381F3Q8</accession>
<organism evidence="1 2">
    <name type="scientific">Campylobacter upsaliensis</name>
    <dbReference type="NCBI Taxonomy" id="28080"/>
    <lineage>
        <taxon>Bacteria</taxon>
        <taxon>Pseudomonadati</taxon>
        <taxon>Campylobacterota</taxon>
        <taxon>Epsilonproteobacteria</taxon>
        <taxon>Campylobacterales</taxon>
        <taxon>Campylobacteraceae</taxon>
        <taxon>Campylobacter</taxon>
    </lineage>
</organism>
<evidence type="ECO:0000313" key="2">
    <source>
        <dbReference type="Proteomes" id="UP000254161"/>
    </source>
</evidence>
<protein>
    <submittedName>
        <fullName evidence="1">Uncharacterized protein</fullName>
    </submittedName>
</protein>